<protein>
    <recommendedName>
        <fullName evidence="2">protein-tyrosine-phosphatase</fullName>
        <ecNumber evidence="2">3.1.3.48</ecNumber>
    </recommendedName>
</protein>
<dbReference type="CDD" id="cd18533">
    <property type="entry name" value="PTP_fungal"/>
    <property type="match status" value="1"/>
</dbReference>
<name>A0A086TGL9_HAPC1</name>
<gene>
    <name evidence="7" type="ORF">ACRE_006130</name>
</gene>
<comment type="caution">
    <text evidence="7">The sequence shown here is derived from an EMBL/GenBank/DDBJ whole genome shotgun (WGS) entry which is preliminary data.</text>
</comment>
<evidence type="ECO:0000313" key="7">
    <source>
        <dbReference type="EMBL" id="KFH48501.1"/>
    </source>
</evidence>
<proteinExistence type="inferred from homology"/>
<dbReference type="PANTHER" id="PTHR19134">
    <property type="entry name" value="RECEPTOR-TYPE TYROSINE-PROTEIN PHOSPHATASE"/>
    <property type="match status" value="1"/>
</dbReference>
<dbReference type="InterPro" id="IPR036873">
    <property type="entry name" value="Rhodanese-like_dom_sf"/>
</dbReference>
<dbReference type="PROSITE" id="PS00383">
    <property type="entry name" value="TYR_PHOSPHATASE_1"/>
    <property type="match status" value="1"/>
</dbReference>
<feature type="region of interest" description="Disordered" evidence="3">
    <location>
        <begin position="837"/>
        <end position="897"/>
    </location>
</feature>
<dbReference type="HOGENOM" id="CLU_001645_11_0_1"/>
<dbReference type="PROSITE" id="PS50055">
    <property type="entry name" value="TYR_PHOSPHATASE_PTP"/>
    <property type="match status" value="1"/>
</dbReference>
<dbReference type="PROSITE" id="PS50206">
    <property type="entry name" value="RHODANESE_3"/>
    <property type="match status" value="1"/>
</dbReference>
<dbReference type="Pfam" id="PF00581">
    <property type="entry name" value="Rhodanese"/>
    <property type="match status" value="1"/>
</dbReference>
<feature type="region of interest" description="Disordered" evidence="3">
    <location>
        <begin position="106"/>
        <end position="125"/>
    </location>
</feature>
<feature type="domain" description="Rhodanese" evidence="6">
    <location>
        <begin position="317"/>
        <end position="433"/>
    </location>
</feature>
<dbReference type="SMART" id="SM00404">
    <property type="entry name" value="PTPc_motif"/>
    <property type="match status" value="1"/>
</dbReference>
<comment type="similarity">
    <text evidence="1">Belongs to the protein-tyrosine phosphatase family. Non-receptor class subfamily.</text>
</comment>
<keyword evidence="8" id="KW-1185">Reference proteome</keyword>
<feature type="compositionally biased region" description="Polar residues" evidence="3">
    <location>
        <begin position="155"/>
        <end position="166"/>
    </location>
</feature>
<evidence type="ECO:0000256" key="1">
    <source>
        <dbReference type="ARBA" id="ARBA00009649"/>
    </source>
</evidence>
<feature type="compositionally biased region" description="Basic and acidic residues" evidence="3">
    <location>
        <begin position="874"/>
        <end position="887"/>
    </location>
</feature>
<feature type="region of interest" description="Disordered" evidence="3">
    <location>
        <begin position="672"/>
        <end position="692"/>
    </location>
</feature>
<dbReference type="CDD" id="cd01446">
    <property type="entry name" value="DSP_MapKP"/>
    <property type="match status" value="1"/>
</dbReference>
<dbReference type="EMBL" id="JPKY01000003">
    <property type="protein sequence ID" value="KFH48501.1"/>
    <property type="molecule type" value="Genomic_DNA"/>
</dbReference>
<dbReference type="SMART" id="SM00194">
    <property type="entry name" value="PTPc"/>
    <property type="match status" value="1"/>
</dbReference>
<dbReference type="PRINTS" id="PR00700">
    <property type="entry name" value="PRTYPHPHTASE"/>
</dbReference>
<dbReference type="SUPFAM" id="SSF52821">
    <property type="entry name" value="Rhodanese/Cell cycle control phosphatase"/>
    <property type="match status" value="1"/>
</dbReference>
<dbReference type="AlphaFoldDB" id="A0A086TGL9"/>
<dbReference type="Gene3D" id="3.40.250.10">
    <property type="entry name" value="Rhodanese-like domain"/>
    <property type="match status" value="1"/>
</dbReference>
<dbReference type="OrthoDB" id="6058203at2759"/>
<dbReference type="InterPro" id="IPR000242">
    <property type="entry name" value="PTP_cat"/>
</dbReference>
<feature type="domain" description="Tyrosine-protein phosphatase" evidence="4">
    <location>
        <begin position="562"/>
        <end position="938"/>
    </location>
</feature>
<dbReference type="EC" id="3.1.3.48" evidence="2"/>
<reference evidence="8" key="1">
    <citation type="journal article" date="2014" name="Genome Announc.">
        <title>Genome sequence and annotation of Acremonium chrysogenum, producer of the beta-lactam antibiotic cephalosporin C.</title>
        <authorList>
            <person name="Terfehr D."/>
            <person name="Dahlmann T.A."/>
            <person name="Specht T."/>
            <person name="Zadra I."/>
            <person name="Kuernsteiner H."/>
            <person name="Kueck U."/>
        </authorList>
    </citation>
    <scope>NUCLEOTIDE SEQUENCE [LARGE SCALE GENOMIC DNA]</scope>
    <source>
        <strain evidence="8">ATCC 11550 / CBS 779.69 / DSM 880 / IAM 14645 / JCM 23072 / IMI 49137</strain>
    </source>
</reference>
<dbReference type="InterPro" id="IPR050348">
    <property type="entry name" value="Protein-Tyr_Phosphatase"/>
</dbReference>
<dbReference type="InterPro" id="IPR000387">
    <property type="entry name" value="Tyr_Pase_dom"/>
</dbReference>
<dbReference type="InterPro" id="IPR001763">
    <property type="entry name" value="Rhodanese-like_dom"/>
</dbReference>
<feature type="domain" description="Tyrosine specific protein phosphatases" evidence="5">
    <location>
        <begin position="801"/>
        <end position="827"/>
    </location>
</feature>
<evidence type="ECO:0000256" key="2">
    <source>
        <dbReference type="ARBA" id="ARBA00013064"/>
    </source>
</evidence>
<evidence type="ECO:0000259" key="4">
    <source>
        <dbReference type="PROSITE" id="PS50055"/>
    </source>
</evidence>
<dbReference type="InterPro" id="IPR016130">
    <property type="entry name" value="Tyr_Pase_AS"/>
</dbReference>
<organism evidence="7 8">
    <name type="scientific">Hapsidospora chrysogenum (strain ATCC 11550 / CBS 779.69 / DSM 880 / IAM 14645 / JCM 23072 / IMI 49137)</name>
    <name type="common">Acremonium chrysogenum</name>
    <dbReference type="NCBI Taxonomy" id="857340"/>
    <lineage>
        <taxon>Eukaryota</taxon>
        <taxon>Fungi</taxon>
        <taxon>Dikarya</taxon>
        <taxon>Ascomycota</taxon>
        <taxon>Pezizomycotina</taxon>
        <taxon>Sordariomycetes</taxon>
        <taxon>Hypocreomycetidae</taxon>
        <taxon>Hypocreales</taxon>
        <taxon>Bionectriaceae</taxon>
        <taxon>Hapsidospora</taxon>
    </lineage>
</organism>
<dbReference type="Gene3D" id="3.90.190.10">
    <property type="entry name" value="Protein tyrosine phosphatase superfamily"/>
    <property type="match status" value="1"/>
</dbReference>
<evidence type="ECO:0000259" key="5">
    <source>
        <dbReference type="PROSITE" id="PS50056"/>
    </source>
</evidence>
<evidence type="ECO:0000256" key="3">
    <source>
        <dbReference type="SAM" id="MobiDB-lite"/>
    </source>
</evidence>
<feature type="region of interest" description="Disordered" evidence="3">
    <location>
        <begin position="37"/>
        <end position="87"/>
    </location>
</feature>
<feature type="compositionally biased region" description="Basic and acidic residues" evidence="3">
    <location>
        <begin position="261"/>
        <end position="276"/>
    </location>
</feature>
<dbReference type="Proteomes" id="UP000029964">
    <property type="component" value="Unassembled WGS sequence"/>
</dbReference>
<evidence type="ECO:0000259" key="6">
    <source>
        <dbReference type="PROSITE" id="PS50206"/>
    </source>
</evidence>
<dbReference type="SMART" id="SM00450">
    <property type="entry name" value="RHOD"/>
    <property type="match status" value="1"/>
</dbReference>
<dbReference type="GO" id="GO:0004725">
    <property type="term" value="F:protein tyrosine phosphatase activity"/>
    <property type="evidence" value="ECO:0007669"/>
    <property type="project" value="UniProtKB-EC"/>
</dbReference>
<evidence type="ECO:0000313" key="8">
    <source>
        <dbReference type="Proteomes" id="UP000029964"/>
    </source>
</evidence>
<dbReference type="Pfam" id="PF00102">
    <property type="entry name" value="Y_phosphatase"/>
    <property type="match status" value="2"/>
</dbReference>
<accession>A0A086TGL9</accession>
<feature type="compositionally biased region" description="Basic and acidic residues" evidence="3">
    <location>
        <begin position="837"/>
        <end position="863"/>
    </location>
</feature>
<feature type="region of interest" description="Disordered" evidence="3">
    <location>
        <begin position="244"/>
        <end position="302"/>
    </location>
</feature>
<dbReference type="PANTHER" id="PTHR19134:SF561">
    <property type="entry name" value="PROTEIN TYROSINE PHOSPHATASE 36E, ISOFORM A"/>
    <property type="match status" value="1"/>
</dbReference>
<sequence length="967" mass="105981">MHDAAPFHCAMKTATKAAATGSSHSYSHPYATPCQPHSHSYSLSRSSHSHRPSKTGSSTTPLASPRSPYSVGQNHPPKLSPGRGNQEFRCSSPNYFSLVIEQPNDPRDSAALGRSHWSPPSSSIKSFGAAIPSQVPLEANPEFEAFKRQADFNKSKSFSLSHQQHGSPTPSHAPARPRPSRWHTHASDASSAFPRAVSAAHHSNKMDIDQDSLHDSAYVSAAESKRNSESSLLPLQLGGYPTRFESPRPMEGIQQHTNLTRSEDRDPRLSMMERRHSPPSPNAGEHSRASTLPARLDNTAPPMVSGDQLKDMIKDLGQERLLILDIRSAQNYATSRIKGALNLCIPTTLLKRATFNTNKLYQTFQGGPGSEKFSHWRDADAIVVYDSYSSDQKDAVSPKNMIKKFTNEGFTGKTCILKGGFAGFKESHPELVDCASPSDSTGKPGGAMRGVSVAPVIGGVNLPLAGNGPNPFFSNIRQNMDLADGVGQFKVARPDGLESPRLPSWLRQAASESDQGKGVAEKFLQIEKDEKARMQSAYAAFDSHTAQPSMSVQLSGVEQGAKNRYKDILPFEHARVRLQNKPSGTCDYINASHLQSSGSNKRYIATQGPLPATFEDFWSVVWEQDVRVIVMLTAESEGGQLKCHPYWKERDYGPIKLKPLSEKKASLDIDKHMSQSPSAMSSTGGVGGETGRRRANTLTSVASSTPTSRATSTSNQGETPYVIVRKFALSHAAHPFAPMREITHLHFPSWPDFGTPAQPSHLLALVELANVMQRSSMPVATASIVGKSDDQAPIKWYDEPESDARARPMLVHCSAGCGRTGTFCAVDSTIDMLKRQRLEKSSLKRPRDSEGDMAMHDSNEDVSPKTTAAATLDEAFRVGSESRERQQRRGSSPADTSWLRDDKVDLIQKAVEEFRQERISMVQSLRQFVLCYETVLEWVHRMNEGGGGANFLSGRGRCNSLVEPRRE</sequence>
<dbReference type="SUPFAM" id="SSF52799">
    <property type="entry name" value="(Phosphotyrosine protein) phosphatases II"/>
    <property type="match status" value="1"/>
</dbReference>
<dbReference type="InterPro" id="IPR003595">
    <property type="entry name" value="Tyr_Pase_cat"/>
</dbReference>
<dbReference type="STRING" id="857340.A0A086TGL9"/>
<dbReference type="PROSITE" id="PS50056">
    <property type="entry name" value="TYR_PHOSPHATASE_2"/>
    <property type="match status" value="1"/>
</dbReference>
<feature type="region of interest" description="Disordered" evidence="3">
    <location>
        <begin position="155"/>
        <end position="211"/>
    </location>
</feature>
<feature type="compositionally biased region" description="Low complexity" evidence="3">
    <location>
        <begin position="37"/>
        <end position="46"/>
    </location>
</feature>
<dbReference type="InterPro" id="IPR029021">
    <property type="entry name" value="Prot-tyrosine_phosphatase-like"/>
</dbReference>